<dbReference type="SUPFAM" id="SSF89550">
    <property type="entry name" value="PHP domain-like"/>
    <property type="match status" value="1"/>
</dbReference>
<evidence type="ECO:0000259" key="2">
    <source>
        <dbReference type="SMART" id="SM00481"/>
    </source>
</evidence>
<dbReference type="Gene3D" id="1.10.150.650">
    <property type="match status" value="1"/>
</dbReference>
<accession>A0ABT9W4I8</accession>
<dbReference type="PANTHER" id="PTHR42924:SF3">
    <property type="entry name" value="POLYMERASE_HISTIDINOL PHOSPHATASE N-TERMINAL DOMAIN-CONTAINING PROTEIN"/>
    <property type="match status" value="1"/>
</dbReference>
<keyword evidence="4" id="KW-1185">Reference proteome</keyword>
<evidence type="ECO:0000313" key="4">
    <source>
        <dbReference type="Proteomes" id="UP001235840"/>
    </source>
</evidence>
<organism evidence="3 4">
    <name type="scientific">Caldalkalibacillus horti</name>
    <dbReference type="NCBI Taxonomy" id="77523"/>
    <lineage>
        <taxon>Bacteria</taxon>
        <taxon>Bacillati</taxon>
        <taxon>Bacillota</taxon>
        <taxon>Bacilli</taxon>
        <taxon>Bacillales</taxon>
        <taxon>Bacillaceae</taxon>
        <taxon>Caldalkalibacillus</taxon>
    </lineage>
</organism>
<dbReference type="InterPro" id="IPR016195">
    <property type="entry name" value="Pol/histidinol_Pase-like"/>
</dbReference>
<proteinExistence type="predicted"/>
<sequence length="284" mass="31370">MKRIDLHTHSTASDGTNSSQDNVALAKERGLQAIAITDHDTVSGVAEALEAGARLGVEVVPGIEISTLLDGQDIHILGYFVDYLNEDFLDELTKLRQVRNQRNQMMVDRLKELGIEITIEQVQSKQTKPGGNVGRPHIAEVLVDLGKVSSMEEAFEVYLGREGKAYVNPWRIPPKEGIELILRFGGVPVLAHPGLYDKDDEIEDFVEAGLQGIEVYHPDHSEQEVEKYEKLVTKHNLIATGGSDYHGVRNGSVYHGELGSQPVGEAVLEQLKARRNKKTSSESQ</sequence>
<evidence type="ECO:0000256" key="1">
    <source>
        <dbReference type="SAM" id="MobiDB-lite"/>
    </source>
</evidence>
<reference evidence="3 4" key="1">
    <citation type="submission" date="2023-07" db="EMBL/GenBank/DDBJ databases">
        <title>Genomic Encyclopedia of Type Strains, Phase IV (KMG-IV): sequencing the most valuable type-strain genomes for metagenomic binning, comparative biology and taxonomic classification.</title>
        <authorList>
            <person name="Goeker M."/>
        </authorList>
    </citation>
    <scope>NUCLEOTIDE SEQUENCE [LARGE SCALE GENOMIC DNA]</scope>
    <source>
        <strain evidence="3 4">DSM 12751</strain>
    </source>
</reference>
<dbReference type="Gene3D" id="3.20.20.140">
    <property type="entry name" value="Metal-dependent hydrolases"/>
    <property type="match status" value="1"/>
</dbReference>
<feature type="compositionally biased region" description="Polar residues" evidence="1">
    <location>
        <begin position="9"/>
        <end position="20"/>
    </location>
</feature>
<feature type="domain" description="Polymerase/histidinol phosphatase N-terminal" evidence="2">
    <location>
        <begin position="4"/>
        <end position="69"/>
    </location>
</feature>
<feature type="region of interest" description="Disordered" evidence="1">
    <location>
        <begin position="1"/>
        <end position="20"/>
    </location>
</feature>
<name>A0ABT9W4I8_9BACI</name>
<dbReference type="Pfam" id="PF02811">
    <property type="entry name" value="PHP"/>
    <property type="match status" value="1"/>
</dbReference>
<dbReference type="RefSeq" id="WP_307397674.1">
    <property type="nucleotide sequence ID" value="NZ_BAAADK010000047.1"/>
</dbReference>
<dbReference type="EMBL" id="JAUSTY010000024">
    <property type="protein sequence ID" value="MDQ0168149.1"/>
    <property type="molecule type" value="Genomic_DNA"/>
</dbReference>
<protein>
    <submittedName>
        <fullName evidence="3">Metal-dependent phosphoesterase TrpH</fullName>
    </submittedName>
</protein>
<dbReference type="SMART" id="SM00481">
    <property type="entry name" value="POLIIIAc"/>
    <property type="match status" value="1"/>
</dbReference>
<gene>
    <name evidence="3" type="ORF">J2S11_004101</name>
</gene>
<dbReference type="PANTHER" id="PTHR42924">
    <property type="entry name" value="EXONUCLEASE"/>
    <property type="match status" value="1"/>
</dbReference>
<comment type="caution">
    <text evidence="3">The sequence shown here is derived from an EMBL/GenBank/DDBJ whole genome shotgun (WGS) entry which is preliminary data.</text>
</comment>
<evidence type="ECO:0000313" key="3">
    <source>
        <dbReference type="EMBL" id="MDQ0168149.1"/>
    </source>
</evidence>
<dbReference type="InterPro" id="IPR004013">
    <property type="entry name" value="PHP_dom"/>
</dbReference>
<dbReference type="CDD" id="cd07438">
    <property type="entry name" value="PHP_HisPPase_AMP"/>
    <property type="match status" value="1"/>
</dbReference>
<dbReference type="InterPro" id="IPR003141">
    <property type="entry name" value="Pol/His_phosphatase_N"/>
</dbReference>
<dbReference type="InterPro" id="IPR052018">
    <property type="entry name" value="PHP_domain"/>
</dbReference>
<dbReference type="Proteomes" id="UP001235840">
    <property type="component" value="Unassembled WGS sequence"/>
</dbReference>